<dbReference type="InParanoid" id="A0A1Q3BE80"/>
<dbReference type="Pfam" id="PF00454">
    <property type="entry name" value="PI3_PI4_kinase"/>
    <property type="match status" value="1"/>
</dbReference>
<dbReference type="EC" id="2.7.1.67" evidence="2"/>
<keyword evidence="7" id="KW-0067">ATP-binding</keyword>
<reference evidence="11" key="1">
    <citation type="submission" date="2016-04" db="EMBL/GenBank/DDBJ databases">
        <title>Cephalotus genome sequencing.</title>
        <authorList>
            <person name="Fukushima K."/>
            <person name="Hasebe M."/>
            <person name="Fang X."/>
        </authorList>
    </citation>
    <scope>NUCLEOTIDE SEQUENCE [LARGE SCALE GENOMIC DNA]</scope>
    <source>
        <strain evidence="11">cv. St1</strain>
    </source>
</reference>
<name>A0A1Q3BE80_CEPFO</name>
<dbReference type="InterPro" id="IPR044571">
    <property type="entry name" value="P4KG1-8"/>
</dbReference>
<dbReference type="CDD" id="cd17039">
    <property type="entry name" value="Ubl_ubiquitin_like"/>
    <property type="match status" value="1"/>
</dbReference>
<keyword evidence="3" id="KW-0808">Transferase</keyword>
<evidence type="ECO:0000256" key="2">
    <source>
        <dbReference type="ARBA" id="ARBA00012169"/>
    </source>
</evidence>
<proteinExistence type="inferred from homology"/>
<protein>
    <recommendedName>
        <fullName evidence="2">1-phosphatidylinositol 4-kinase</fullName>
        <ecNumber evidence="2">2.7.1.67</ecNumber>
    </recommendedName>
</protein>
<dbReference type="SUPFAM" id="SSF54236">
    <property type="entry name" value="Ubiquitin-like"/>
    <property type="match status" value="2"/>
</dbReference>
<evidence type="ECO:0000256" key="3">
    <source>
        <dbReference type="ARBA" id="ARBA00022679"/>
    </source>
</evidence>
<evidence type="ECO:0000313" key="10">
    <source>
        <dbReference type="EMBL" id="GAV66199.1"/>
    </source>
</evidence>
<dbReference type="PROSITE" id="PS50053">
    <property type="entry name" value="UBIQUITIN_2"/>
    <property type="match status" value="2"/>
</dbReference>
<feature type="domain" description="Ubiquitin-like" evidence="8">
    <location>
        <begin position="34"/>
        <end position="105"/>
    </location>
</feature>
<keyword evidence="5" id="KW-0547">Nucleotide-binding</keyword>
<dbReference type="AlphaFoldDB" id="A0A1Q3BE80"/>
<dbReference type="STRING" id="3775.A0A1Q3BE80"/>
<dbReference type="OrthoDB" id="5839at2759"/>
<dbReference type="EMBL" id="BDDD01000461">
    <property type="protein sequence ID" value="GAV66199.1"/>
    <property type="molecule type" value="Genomic_DNA"/>
</dbReference>
<sequence length="585" mass="64861">MSIASVALSPVIGESLNFPGNFNGPYNLPSNDSILIFLTVGGSVIPMRVMESDSIASVKLRIQTSKGFFVKKQKLVYEGRELARNNSRVRDYGVADGNVLHLVLRLSDLQAITVRTVCGKEFEFHVERGRNVGYVKQQIAKKGKGLVDLRDQKLICDGEELEDQKLITDIGKSNEAVIHLLVRKTATVRAKPVNKDFVVSIEAKNLNENAAHVVGENQSEALTVGRLVVESAPFPTNFLLEPLIVNSKIKHPLVIRQLINSTFDGLERGNEPIRSSEGSGGVYFMQDLSGQKYVSVFKPNDEEPMAVNNPRGLPLSLDGQGLKKGTRVGEGALREVAAYILDHPMGGSRSLYNEHNGFAGVPPTVMVKCLHRGFNHLEVYEHTSRNIKIGSLQMFMENDGSCEEMGPRAFPVDEVHKISVLDIRLANADRHAGNILFRKDGEEGRIVLIPVDHGYCLPENFEDCTFDWLYWPQAHQPYSPDTIDYIKSLDAGQDIELLKLHGWDLSPECARILRISTMLLKKGAERGLTPFAIGSIMCRETLKESSVIEEIVQEAEEDVLPGTSEDAFLESVSLIMDRRLDGLTT</sequence>
<evidence type="ECO:0000256" key="7">
    <source>
        <dbReference type="ARBA" id="ARBA00022840"/>
    </source>
</evidence>
<dbReference type="InterPro" id="IPR011009">
    <property type="entry name" value="Kinase-like_dom_sf"/>
</dbReference>
<dbReference type="FunCoup" id="A0A1Q3BE80">
    <property type="interactions" value="415"/>
</dbReference>
<evidence type="ECO:0000256" key="4">
    <source>
        <dbReference type="ARBA" id="ARBA00022737"/>
    </source>
</evidence>
<feature type="domain" description="PI3K/PI4K catalytic" evidence="9">
    <location>
        <begin position="269"/>
        <end position="567"/>
    </location>
</feature>
<evidence type="ECO:0000256" key="6">
    <source>
        <dbReference type="ARBA" id="ARBA00022777"/>
    </source>
</evidence>
<dbReference type="Pfam" id="PF00240">
    <property type="entry name" value="ubiquitin"/>
    <property type="match status" value="2"/>
</dbReference>
<dbReference type="GO" id="GO:0005524">
    <property type="term" value="F:ATP binding"/>
    <property type="evidence" value="ECO:0007669"/>
    <property type="project" value="UniProtKB-KW"/>
</dbReference>
<dbReference type="InterPro" id="IPR029071">
    <property type="entry name" value="Ubiquitin-like_domsf"/>
</dbReference>
<dbReference type="SUPFAM" id="SSF56112">
    <property type="entry name" value="Protein kinase-like (PK-like)"/>
    <property type="match status" value="1"/>
</dbReference>
<dbReference type="PROSITE" id="PS50290">
    <property type="entry name" value="PI3_4_KINASE_3"/>
    <property type="match status" value="1"/>
</dbReference>
<evidence type="ECO:0000313" key="11">
    <source>
        <dbReference type="Proteomes" id="UP000187406"/>
    </source>
</evidence>
<evidence type="ECO:0000259" key="8">
    <source>
        <dbReference type="PROSITE" id="PS50053"/>
    </source>
</evidence>
<gene>
    <name evidence="10" type="ORF">CFOL_v3_09709</name>
</gene>
<dbReference type="GO" id="GO:0004430">
    <property type="term" value="F:1-phosphatidylinositol 4-kinase activity"/>
    <property type="evidence" value="ECO:0007669"/>
    <property type="project" value="UniProtKB-EC"/>
</dbReference>
<evidence type="ECO:0000256" key="1">
    <source>
        <dbReference type="ARBA" id="ARBA00008941"/>
    </source>
</evidence>
<comment type="caution">
    <text evidence="10">The sequence shown here is derived from an EMBL/GenBank/DDBJ whole genome shotgun (WGS) entry which is preliminary data.</text>
</comment>
<keyword evidence="6 10" id="KW-0418">Kinase</keyword>
<evidence type="ECO:0000256" key="5">
    <source>
        <dbReference type="ARBA" id="ARBA00022741"/>
    </source>
</evidence>
<dbReference type="Gene3D" id="3.10.20.90">
    <property type="entry name" value="Phosphatidylinositol 3-kinase Catalytic Subunit, Chain A, domain 1"/>
    <property type="match status" value="2"/>
</dbReference>
<dbReference type="InterPro" id="IPR000626">
    <property type="entry name" value="Ubiquitin-like_dom"/>
</dbReference>
<dbReference type="InterPro" id="IPR000403">
    <property type="entry name" value="PI3/4_kinase_cat_dom"/>
</dbReference>
<comment type="similarity">
    <text evidence="1">Belongs to the PI3/PI4-kinase family. Type II PI4K subfamily.</text>
</comment>
<accession>A0A1Q3BE80</accession>
<dbReference type="SMART" id="SM00213">
    <property type="entry name" value="UBQ"/>
    <property type="match status" value="2"/>
</dbReference>
<keyword evidence="11" id="KW-1185">Reference proteome</keyword>
<dbReference type="FunFam" id="3.10.20.90:FF:000307">
    <property type="entry name" value="Phosphatidylinositol 4-kinase gamma 4"/>
    <property type="match status" value="1"/>
</dbReference>
<feature type="domain" description="Ubiquitin-like" evidence="8">
    <location>
        <begin position="110"/>
        <end position="187"/>
    </location>
</feature>
<dbReference type="Proteomes" id="UP000187406">
    <property type="component" value="Unassembled WGS sequence"/>
</dbReference>
<evidence type="ECO:0000259" key="9">
    <source>
        <dbReference type="PROSITE" id="PS50290"/>
    </source>
</evidence>
<dbReference type="PANTHER" id="PTHR45800:SF4">
    <property type="entry name" value="PHOSPHATIDYLINOSITOL 4-KINASE GAMMA 3"/>
    <property type="match status" value="1"/>
</dbReference>
<keyword evidence="4" id="KW-0677">Repeat</keyword>
<dbReference type="PANTHER" id="PTHR45800">
    <property type="entry name" value="PHOSPHATIDYLINOSITOL 4-KINASE GAMMA"/>
    <property type="match status" value="1"/>
</dbReference>
<organism evidence="10 11">
    <name type="scientific">Cephalotus follicularis</name>
    <name type="common">Albany pitcher plant</name>
    <dbReference type="NCBI Taxonomy" id="3775"/>
    <lineage>
        <taxon>Eukaryota</taxon>
        <taxon>Viridiplantae</taxon>
        <taxon>Streptophyta</taxon>
        <taxon>Embryophyta</taxon>
        <taxon>Tracheophyta</taxon>
        <taxon>Spermatophyta</taxon>
        <taxon>Magnoliopsida</taxon>
        <taxon>eudicotyledons</taxon>
        <taxon>Gunneridae</taxon>
        <taxon>Pentapetalae</taxon>
        <taxon>rosids</taxon>
        <taxon>fabids</taxon>
        <taxon>Oxalidales</taxon>
        <taxon>Cephalotaceae</taxon>
        <taxon>Cephalotus</taxon>
    </lineage>
</organism>